<evidence type="ECO:0000256" key="1">
    <source>
        <dbReference type="ARBA" id="ARBA00004496"/>
    </source>
</evidence>
<dbReference type="Proteomes" id="UP000694523">
    <property type="component" value="Unplaced"/>
</dbReference>
<dbReference type="Pfam" id="PF17779">
    <property type="entry name" value="WHD_NOD2"/>
    <property type="match status" value="1"/>
</dbReference>
<feature type="domain" description="NACHT LRR and PYD" evidence="7">
    <location>
        <begin position="167"/>
        <end position="314"/>
    </location>
</feature>
<name>A0A8C6TBE9_9GOBI</name>
<evidence type="ECO:0000259" key="8">
    <source>
        <dbReference type="Pfam" id="PF17779"/>
    </source>
</evidence>
<keyword evidence="2" id="KW-0963">Cytoplasm</keyword>
<dbReference type="InterPro" id="IPR041267">
    <property type="entry name" value="NLRP_HD2"/>
</dbReference>
<feature type="domain" description="NOD1/2 winged helix" evidence="8">
    <location>
        <begin position="105"/>
        <end position="165"/>
    </location>
</feature>
<dbReference type="SUPFAM" id="SSF52047">
    <property type="entry name" value="RNI-like"/>
    <property type="match status" value="1"/>
</dbReference>
<comment type="subcellular location">
    <subcellularLocation>
        <location evidence="1">Cytoplasm</location>
    </subcellularLocation>
</comment>
<proteinExistence type="predicted"/>
<dbReference type="GO" id="GO:0005524">
    <property type="term" value="F:ATP binding"/>
    <property type="evidence" value="ECO:0007669"/>
    <property type="project" value="UniProtKB-KW"/>
</dbReference>
<dbReference type="GO" id="GO:0005737">
    <property type="term" value="C:cytoplasm"/>
    <property type="evidence" value="ECO:0007669"/>
    <property type="project" value="UniProtKB-SubCell"/>
</dbReference>
<evidence type="ECO:0008006" key="11">
    <source>
        <dbReference type="Google" id="ProtNLM"/>
    </source>
</evidence>
<evidence type="ECO:0000256" key="3">
    <source>
        <dbReference type="ARBA" id="ARBA00022614"/>
    </source>
</evidence>
<evidence type="ECO:0000256" key="6">
    <source>
        <dbReference type="ARBA" id="ARBA00022840"/>
    </source>
</evidence>
<dbReference type="Gene3D" id="3.80.10.10">
    <property type="entry name" value="Ribonuclease Inhibitor"/>
    <property type="match status" value="1"/>
</dbReference>
<dbReference type="InterPro" id="IPR032675">
    <property type="entry name" value="LRR_dom_sf"/>
</dbReference>
<reference evidence="9" key="1">
    <citation type="submission" date="2025-08" db="UniProtKB">
        <authorList>
            <consortium name="Ensembl"/>
        </authorList>
    </citation>
    <scope>IDENTIFICATION</scope>
</reference>
<evidence type="ECO:0000259" key="7">
    <source>
        <dbReference type="Pfam" id="PF17776"/>
    </source>
</evidence>
<sequence length="604" mass="68273">MDAQKEEYFKKRFPDERLSSNIISHIHTSKVLFSMCQIPVFCWIAATVFEHMFTTESSYELPKTLTDLYAQFLLVHMTRNEKYAKGHAKGQDRHPLQFTQADSEVLLKLGRLAFEQLHRGNLMFYEEDLEMCGLDVTEASVYSGICTKIFQREECVLFDRPVFCFVHLSVQEFLAAVYIFHAYLVRDNLVLKNFLCNRYVENAVRFEEDDDDDEEAEDGLSDEEDEPYLDNFLSIALEMSFESKTGHLDLFVRFLHGLSLESNQRLLFGLLGRTEICPETVLNDLKTTGCEEDVDPDRSINIFHCLTEMKDHTVHEEAEEQSGSGAMSELQCSALAYRLQVLGEVFEELDLTQYNTSRTGRWRLVPAVRNCKQAILSNCGLSELHCEIVASALRSHPSHLRLLDLSSTELEQASVELLCAGLQSAHCRLETLRLVQCELSEVSCASLASALKSNPSHLRELNLGDNNDIRDAGVALLCGFLQSSDCKLHTLMLNECLLSEISCVSLASALQLNPSHLRTLDLSINDIKESGLNSLSGYLQTPQCWLEVLRLQMISATCCASLGSALKRNPSRLRELDLSSTHIQDLGWICSGTSCRAPIVNWRY</sequence>
<dbReference type="Ensembl" id="ENSNMLT00000017644.1">
    <property type="protein sequence ID" value="ENSNMLP00000015692.1"/>
    <property type="gene ID" value="ENSNMLG00000010403.1"/>
</dbReference>
<dbReference type="Pfam" id="PF17776">
    <property type="entry name" value="NLRC4_HD2"/>
    <property type="match status" value="1"/>
</dbReference>
<dbReference type="InterPro" id="IPR051261">
    <property type="entry name" value="NLR"/>
</dbReference>
<dbReference type="SMART" id="SM00368">
    <property type="entry name" value="LRR_RI"/>
    <property type="match status" value="6"/>
</dbReference>
<dbReference type="AlphaFoldDB" id="A0A8C6TBE9"/>
<evidence type="ECO:0000256" key="2">
    <source>
        <dbReference type="ARBA" id="ARBA00022490"/>
    </source>
</evidence>
<dbReference type="Pfam" id="PF13516">
    <property type="entry name" value="LRR_6"/>
    <property type="match status" value="3"/>
</dbReference>
<protein>
    <recommendedName>
        <fullName evidence="11">NACHT, LRR and PYD domains-containing protein 12</fullName>
    </recommendedName>
</protein>
<keyword evidence="6" id="KW-0067">ATP-binding</keyword>
<evidence type="ECO:0000313" key="10">
    <source>
        <dbReference type="Proteomes" id="UP000694523"/>
    </source>
</evidence>
<evidence type="ECO:0000256" key="4">
    <source>
        <dbReference type="ARBA" id="ARBA00022737"/>
    </source>
</evidence>
<keyword evidence="10" id="KW-1185">Reference proteome</keyword>
<keyword evidence="4" id="KW-0677">Repeat</keyword>
<organism evidence="9 10">
    <name type="scientific">Neogobius melanostomus</name>
    <name type="common">round goby</name>
    <dbReference type="NCBI Taxonomy" id="47308"/>
    <lineage>
        <taxon>Eukaryota</taxon>
        <taxon>Metazoa</taxon>
        <taxon>Chordata</taxon>
        <taxon>Craniata</taxon>
        <taxon>Vertebrata</taxon>
        <taxon>Euteleostomi</taxon>
        <taxon>Actinopterygii</taxon>
        <taxon>Neopterygii</taxon>
        <taxon>Teleostei</taxon>
        <taxon>Neoteleostei</taxon>
        <taxon>Acanthomorphata</taxon>
        <taxon>Gobiaria</taxon>
        <taxon>Gobiiformes</taxon>
        <taxon>Gobioidei</taxon>
        <taxon>Gobiidae</taxon>
        <taxon>Benthophilinae</taxon>
        <taxon>Neogobiini</taxon>
        <taxon>Neogobius</taxon>
    </lineage>
</organism>
<dbReference type="InterPro" id="IPR001611">
    <property type="entry name" value="Leu-rich_rpt"/>
</dbReference>
<dbReference type="PANTHER" id="PTHR24106">
    <property type="entry name" value="NACHT, LRR AND CARD DOMAINS-CONTAINING"/>
    <property type="match status" value="1"/>
</dbReference>
<evidence type="ECO:0000256" key="5">
    <source>
        <dbReference type="ARBA" id="ARBA00022741"/>
    </source>
</evidence>
<dbReference type="InterPro" id="IPR041075">
    <property type="entry name" value="NOD1/2_WH"/>
</dbReference>
<dbReference type="PROSITE" id="PS51450">
    <property type="entry name" value="LRR"/>
    <property type="match status" value="1"/>
</dbReference>
<reference evidence="9" key="2">
    <citation type="submission" date="2025-09" db="UniProtKB">
        <authorList>
            <consortium name="Ensembl"/>
        </authorList>
    </citation>
    <scope>IDENTIFICATION</scope>
</reference>
<keyword evidence="5" id="KW-0547">Nucleotide-binding</keyword>
<accession>A0A8C6TBE9</accession>
<keyword evidence="3" id="KW-0433">Leucine-rich repeat</keyword>
<evidence type="ECO:0000313" key="9">
    <source>
        <dbReference type="Ensembl" id="ENSNMLP00000015692.1"/>
    </source>
</evidence>